<dbReference type="OrthoDB" id="3942891at2759"/>
<evidence type="ECO:0000259" key="3">
    <source>
        <dbReference type="PROSITE" id="PS50158"/>
    </source>
</evidence>
<keyword evidence="1" id="KW-0479">Metal-binding</keyword>
<dbReference type="SUPFAM" id="SSF57756">
    <property type="entry name" value="Retrovirus zinc finger-like domains"/>
    <property type="match status" value="1"/>
</dbReference>
<evidence type="ECO:0000256" key="1">
    <source>
        <dbReference type="PROSITE-ProRule" id="PRU00047"/>
    </source>
</evidence>
<dbReference type="EMBL" id="JAHFYH010000262">
    <property type="protein sequence ID" value="KAH0209301.1"/>
    <property type="molecule type" value="Genomic_DNA"/>
</dbReference>
<reference evidence="5" key="1">
    <citation type="journal article" date="2021" name="J Fungi (Basel)">
        <title>Virulence traits and population genomics of the black yeast Aureobasidium melanogenum.</title>
        <authorList>
            <person name="Cernosa A."/>
            <person name="Sun X."/>
            <person name="Gostincar C."/>
            <person name="Fang C."/>
            <person name="Gunde-Cimerman N."/>
            <person name="Song Z."/>
        </authorList>
    </citation>
    <scope>NUCLEOTIDE SEQUENCE</scope>
    <source>
        <strain evidence="5">EXF-8016</strain>
        <strain evidence="4">EXF-9298</strain>
    </source>
</reference>
<dbReference type="AlphaFoldDB" id="A0A9P8G7M0"/>
<evidence type="ECO:0000256" key="2">
    <source>
        <dbReference type="SAM" id="MobiDB-lite"/>
    </source>
</evidence>
<evidence type="ECO:0000313" key="5">
    <source>
        <dbReference type="EMBL" id="KAH0209301.1"/>
    </source>
</evidence>
<feature type="non-terminal residue" evidence="5">
    <location>
        <position position="1"/>
    </location>
</feature>
<dbReference type="Proteomes" id="UP000729357">
    <property type="component" value="Unassembled WGS sequence"/>
</dbReference>
<dbReference type="EMBL" id="JAHFXS010002450">
    <property type="protein sequence ID" value="KAG9972244.1"/>
    <property type="molecule type" value="Genomic_DNA"/>
</dbReference>
<feature type="compositionally biased region" description="Polar residues" evidence="2">
    <location>
        <begin position="425"/>
        <end position="441"/>
    </location>
</feature>
<keyword evidence="1" id="KW-0863">Zinc-finger</keyword>
<keyword evidence="1" id="KW-0862">Zinc</keyword>
<organism evidence="5 7">
    <name type="scientific">Aureobasidium melanogenum</name>
    <name type="common">Aureobasidium pullulans var. melanogenum</name>
    <dbReference type="NCBI Taxonomy" id="46634"/>
    <lineage>
        <taxon>Eukaryota</taxon>
        <taxon>Fungi</taxon>
        <taxon>Dikarya</taxon>
        <taxon>Ascomycota</taxon>
        <taxon>Pezizomycotina</taxon>
        <taxon>Dothideomycetes</taxon>
        <taxon>Dothideomycetidae</taxon>
        <taxon>Dothideales</taxon>
        <taxon>Saccotheciaceae</taxon>
        <taxon>Aureobasidium</taxon>
    </lineage>
</organism>
<evidence type="ECO:0000313" key="7">
    <source>
        <dbReference type="Proteomes" id="UP000767238"/>
    </source>
</evidence>
<feature type="compositionally biased region" description="Polar residues" evidence="2">
    <location>
        <begin position="118"/>
        <end position="154"/>
    </location>
</feature>
<dbReference type="InterPro" id="IPR001878">
    <property type="entry name" value="Znf_CCHC"/>
</dbReference>
<gene>
    <name evidence="4" type="ORF">KCU98_g13369</name>
    <name evidence="5" type="ORF">KCV03_g10333</name>
</gene>
<dbReference type="PROSITE" id="PS50158">
    <property type="entry name" value="ZF_CCHC"/>
    <property type="match status" value="1"/>
</dbReference>
<evidence type="ECO:0000313" key="4">
    <source>
        <dbReference type="EMBL" id="KAG9972244.1"/>
    </source>
</evidence>
<dbReference type="GO" id="GO:0003676">
    <property type="term" value="F:nucleic acid binding"/>
    <property type="evidence" value="ECO:0007669"/>
    <property type="project" value="InterPro"/>
</dbReference>
<keyword evidence="6" id="KW-1185">Reference proteome</keyword>
<dbReference type="Proteomes" id="UP000767238">
    <property type="component" value="Unassembled WGS sequence"/>
</dbReference>
<accession>A0A9P8G7M0</accession>
<dbReference type="InterPro" id="IPR036875">
    <property type="entry name" value="Znf_CCHC_sf"/>
</dbReference>
<evidence type="ECO:0000313" key="6">
    <source>
        <dbReference type="Proteomes" id="UP000729357"/>
    </source>
</evidence>
<sequence length="441" mass="49733">TGRINNAELVRAIVDEFNRAQAVQDEKYNVAIRGIQDVHINQVRDITQKINEKHHEETEKTNKKHQEEIKKITEKHQNEHKKLSKQVEELQKQLEESKIKEIREAMQRMEEQLTQMSIAGSGSPTTATTNLASPQPRQTWSQVASQKGPSLQHSARTELLSDSDASGNAQPLANEGKTIEIDISRARGDKDDLNRVKCKWIKALQENPNTEDVEVEFLREIYTNKVELCLATVEQAQRTRDNPRWIEKAMPGARIRGETWFPIKVDGISKSVVLDPAGGPKTLKPDVVTNIATDNSKDNIDCTAMKAVWISRPSDKVNGSMIVWLKKREAAAYLLRKMTVIFGPTAGFAAPYQAKENNDPCFNCNSYGHYQFKCTKPAKCGHCSGDHQSRDCMNKNNPKCPACNGPHSIMDRRCVANPRHKETRQQASNTRTEATQSPIRC</sequence>
<dbReference type="Pfam" id="PF00098">
    <property type="entry name" value="zf-CCHC"/>
    <property type="match status" value="1"/>
</dbReference>
<feature type="region of interest" description="Disordered" evidence="2">
    <location>
        <begin position="418"/>
        <end position="441"/>
    </location>
</feature>
<protein>
    <recommendedName>
        <fullName evidence="3">CCHC-type domain-containing protein</fullName>
    </recommendedName>
</protein>
<proteinExistence type="predicted"/>
<reference evidence="5" key="2">
    <citation type="submission" date="2021-08" db="EMBL/GenBank/DDBJ databases">
        <authorList>
            <person name="Gostincar C."/>
            <person name="Sun X."/>
            <person name="Song Z."/>
            <person name="Gunde-Cimerman N."/>
        </authorList>
    </citation>
    <scope>NUCLEOTIDE SEQUENCE</scope>
    <source>
        <strain evidence="5">EXF-8016</strain>
        <strain evidence="4">EXF-9298</strain>
    </source>
</reference>
<comment type="caution">
    <text evidence="5">The sequence shown here is derived from an EMBL/GenBank/DDBJ whole genome shotgun (WGS) entry which is preliminary data.</text>
</comment>
<feature type="non-terminal residue" evidence="5">
    <location>
        <position position="441"/>
    </location>
</feature>
<name>A0A9P8G7M0_AURME</name>
<dbReference type="GO" id="GO:0008270">
    <property type="term" value="F:zinc ion binding"/>
    <property type="evidence" value="ECO:0007669"/>
    <property type="project" value="UniProtKB-KW"/>
</dbReference>
<feature type="domain" description="CCHC-type" evidence="3">
    <location>
        <begin position="361"/>
        <end position="376"/>
    </location>
</feature>
<feature type="region of interest" description="Disordered" evidence="2">
    <location>
        <begin position="118"/>
        <end position="173"/>
    </location>
</feature>